<dbReference type="EMBL" id="CAJVQC010003164">
    <property type="protein sequence ID" value="CAG8522391.1"/>
    <property type="molecule type" value="Genomic_DNA"/>
</dbReference>
<sequence>MVSYKIICIFAIFYLIRVLKKIQNNKLQQNKLTEIDDPMDANYVNVYETDDLTFNDSAEIFPMSITDETGQTTSITVSEPTGQIASETENKNTDRANNRSANETTSQTNNESTTSSKHNHKKGCDTSHLRCHLGACLKFQTLSNSKTQQIFGPQPKKGPYTKDSIRNDLTDMIVWDELSFQVVEGHRDIIKAYNKRKVLIKEILQNVESKISLTCDAWTSLQQLEYLAVTTHFLDKDWNIISILLSFPLISYPHTGLQTITLNNATSNNVAIHELADCISQNSFININEDLFHNHTLIAAANSYPTLNNALASIWNIHTHLLSMKSHPNNFVRETSQAMIKKFNKYWEQNGLLHTIASRQTQINKNGSLCEVNRYLDEPIAMKDINILEWWKHNKGWFPNLSAMAQDFLAIPATSITSEQMFSCAGRIIDDNRASLDPNTIAALICQKNWLDVAEKF</sequence>
<keyword evidence="2" id="KW-1185">Reference proteome</keyword>
<name>A0ACA9LD12_9GLOM</name>
<accession>A0ACA9LD12</accession>
<gene>
    <name evidence="1" type="ORF">RPERSI_LOCUS2762</name>
</gene>
<comment type="caution">
    <text evidence="1">The sequence shown here is derived from an EMBL/GenBank/DDBJ whole genome shotgun (WGS) entry which is preliminary data.</text>
</comment>
<organism evidence="1 2">
    <name type="scientific">Racocetra persica</name>
    <dbReference type="NCBI Taxonomy" id="160502"/>
    <lineage>
        <taxon>Eukaryota</taxon>
        <taxon>Fungi</taxon>
        <taxon>Fungi incertae sedis</taxon>
        <taxon>Mucoromycota</taxon>
        <taxon>Glomeromycotina</taxon>
        <taxon>Glomeromycetes</taxon>
        <taxon>Diversisporales</taxon>
        <taxon>Gigasporaceae</taxon>
        <taxon>Racocetra</taxon>
    </lineage>
</organism>
<protein>
    <submittedName>
        <fullName evidence="1">21445_t:CDS:1</fullName>
    </submittedName>
</protein>
<dbReference type="Proteomes" id="UP000789920">
    <property type="component" value="Unassembled WGS sequence"/>
</dbReference>
<proteinExistence type="predicted"/>
<evidence type="ECO:0000313" key="2">
    <source>
        <dbReference type="Proteomes" id="UP000789920"/>
    </source>
</evidence>
<reference evidence="1" key="1">
    <citation type="submission" date="2021-06" db="EMBL/GenBank/DDBJ databases">
        <authorList>
            <person name="Kallberg Y."/>
            <person name="Tangrot J."/>
            <person name="Rosling A."/>
        </authorList>
    </citation>
    <scope>NUCLEOTIDE SEQUENCE</scope>
    <source>
        <strain evidence="1">MA461A</strain>
    </source>
</reference>
<feature type="non-terminal residue" evidence="1">
    <location>
        <position position="457"/>
    </location>
</feature>
<evidence type="ECO:0000313" key="1">
    <source>
        <dbReference type="EMBL" id="CAG8522391.1"/>
    </source>
</evidence>